<dbReference type="EMBL" id="FNJK01000001">
    <property type="protein sequence ID" value="SDO56966.1"/>
    <property type="molecule type" value="Genomic_DNA"/>
</dbReference>
<evidence type="ECO:0000256" key="1">
    <source>
        <dbReference type="SAM" id="Phobius"/>
    </source>
</evidence>
<name>A0A1H0KMC5_STREI</name>
<dbReference type="AlphaFoldDB" id="A0A1H0KMC5"/>
<feature type="transmembrane region" description="Helical" evidence="1">
    <location>
        <begin position="33"/>
        <end position="54"/>
    </location>
</feature>
<feature type="transmembrane region" description="Helical" evidence="1">
    <location>
        <begin position="7"/>
        <end position="27"/>
    </location>
</feature>
<keyword evidence="1" id="KW-0812">Transmembrane</keyword>
<proteinExistence type="predicted"/>
<reference evidence="2 3" key="1">
    <citation type="submission" date="2016-10" db="EMBL/GenBank/DDBJ databases">
        <authorList>
            <person name="de Groot N.N."/>
        </authorList>
    </citation>
    <scope>NUCLEOTIDE SEQUENCE [LARGE SCALE GENOMIC DNA]</scope>
    <source>
        <strain evidence="2 3">Sb04</strain>
    </source>
</reference>
<evidence type="ECO:0000313" key="2">
    <source>
        <dbReference type="EMBL" id="SDO56966.1"/>
    </source>
</evidence>
<accession>A0A1H0KMC5</accession>
<sequence length="62" mass="7566">MRQKKNSFHVMSLVYMAIYLIAIFYNIEHHHKIFVYLWSAVFLGNFAFVIYSLMKQLRNHKN</sequence>
<evidence type="ECO:0000313" key="3">
    <source>
        <dbReference type="Proteomes" id="UP000183816"/>
    </source>
</evidence>
<gene>
    <name evidence="2" type="ORF">SAMN05216347_101436</name>
</gene>
<keyword evidence="1" id="KW-1133">Transmembrane helix</keyword>
<dbReference type="Proteomes" id="UP000183816">
    <property type="component" value="Unassembled WGS sequence"/>
</dbReference>
<organism evidence="2 3">
    <name type="scientific">Streptococcus equinus</name>
    <name type="common">Streptococcus bovis</name>
    <dbReference type="NCBI Taxonomy" id="1335"/>
    <lineage>
        <taxon>Bacteria</taxon>
        <taxon>Bacillati</taxon>
        <taxon>Bacillota</taxon>
        <taxon>Bacilli</taxon>
        <taxon>Lactobacillales</taxon>
        <taxon>Streptococcaceae</taxon>
        <taxon>Streptococcus</taxon>
    </lineage>
</organism>
<protein>
    <submittedName>
        <fullName evidence="2">Uncharacterized protein</fullName>
    </submittedName>
</protein>
<keyword evidence="1" id="KW-0472">Membrane</keyword>